<organism evidence="2 3">
    <name type="scientific">Natrialba magadii (strain ATCC 43099 / DSM 3394 / CCM 3739 / CIP 104546 / IAM 13178 / JCM 8861 / NBRC 102185 / NCIMB 2190 / MS3)</name>
    <name type="common">Natronobacterium magadii</name>
    <dbReference type="NCBI Taxonomy" id="547559"/>
    <lineage>
        <taxon>Archaea</taxon>
        <taxon>Methanobacteriati</taxon>
        <taxon>Methanobacteriota</taxon>
        <taxon>Stenosarchaea group</taxon>
        <taxon>Halobacteria</taxon>
        <taxon>Halobacteriales</taxon>
        <taxon>Natrialbaceae</taxon>
        <taxon>Natrialba</taxon>
    </lineage>
</organism>
<gene>
    <name evidence="2" type="ORF">C500_15205</name>
</gene>
<protein>
    <submittedName>
        <fullName evidence="2">Beta-lactamase</fullName>
    </submittedName>
</protein>
<dbReference type="EMBL" id="AOHS01000051">
    <property type="protein sequence ID" value="ELY26522.1"/>
    <property type="molecule type" value="Genomic_DNA"/>
</dbReference>
<accession>L9UP89</accession>
<evidence type="ECO:0000313" key="2">
    <source>
        <dbReference type="EMBL" id="ELY26522.1"/>
    </source>
</evidence>
<dbReference type="PATRIC" id="fig|547559.17.peg.2991"/>
<sequence length="48" mass="5350">MLRRIELETEHEFSTDASDLLEEKPVDDDDTQASLTHPIDVPAAPLMG</sequence>
<comment type="caution">
    <text evidence="2">The sequence shown here is derived from an EMBL/GenBank/DDBJ whole genome shotgun (WGS) entry which is preliminary data.</text>
</comment>
<dbReference type="Proteomes" id="UP000011543">
    <property type="component" value="Unassembled WGS sequence"/>
</dbReference>
<reference evidence="2 3" key="1">
    <citation type="journal article" date="2014" name="PLoS Genet.">
        <title>Phylogenetically driven sequencing of extremely halophilic archaea reveals strategies for static and dynamic osmo-response.</title>
        <authorList>
            <person name="Becker E.A."/>
            <person name="Seitzer P.M."/>
            <person name="Tritt A."/>
            <person name="Larsen D."/>
            <person name="Krusor M."/>
            <person name="Yao A.I."/>
            <person name="Wu D."/>
            <person name="Madern D."/>
            <person name="Eisen J.A."/>
            <person name="Darling A.E."/>
            <person name="Facciotti M.T."/>
        </authorList>
    </citation>
    <scope>NUCLEOTIDE SEQUENCE [LARGE SCALE GENOMIC DNA]</scope>
    <source>
        <strain evidence="3">ATCC 43099 / DSM 3394 / CCM 3739 / CIP 104546 / IAM 13178 / JCM 8861 / NBRC 102185 / NCIMB 2190 / MS3</strain>
    </source>
</reference>
<name>L9UP89_NATMM</name>
<dbReference type="AlphaFoldDB" id="L9UP89"/>
<feature type="compositionally biased region" description="Basic and acidic residues" evidence="1">
    <location>
        <begin position="1"/>
        <end position="14"/>
    </location>
</feature>
<evidence type="ECO:0000256" key="1">
    <source>
        <dbReference type="SAM" id="MobiDB-lite"/>
    </source>
</evidence>
<feature type="region of interest" description="Disordered" evidence="1">
    <location>
        <begin position="1"/>
        <end position="48"/>
    </location>
</feature>
<evidence type="ECO:0000313" key="3">
    <source>
        <dbReference type="Proteomes" id="UP000011543"/>
    </source>
</evidence>
<dbReference type="RefSeq" id="WP_004216258.1">
    <property type="nucleotide sequence ID" value="NC_013924.1"/>
</dbReference>
<proteinExistence type="predicted"/>
<dbReference type="GeneID" id="41351114"/>